<name>A0A1E3QVE5_9ASCO</name>
<protein>
    <submittedName>
        <fullName evidence="1">Uncharacterized protein</fullName>
    </submittedName>
</protein>
<dbReference type="AlphaFoldDB" id="A0A1E3QVE5"/>
<sequence>MEATPSDDIMTITALLKDLSLSLAESREKTNVVESLTKLVETQRQAGAEPEDTETSESLIDKEIERLEAQRMELIMDLQRLEFINKQLHVVLSESETVMTMLTDFLKSKDLTRLASYRNQNYLFNSKIETINSKIDLLRYNLKLSQSVFVKVRAILKHYLPQNGEKNLMGNLIKEPDPGSK</sequence>
<evidence type="ECO:0000313" key="2">
    <source>
        <dbReference type="Proteomes" id="UP000094336"/>
    </source>
</evidence>
<keyword evidence="2" id="KW-1185">Reference proteome</keyword>
<dbReference type="RefSeq" id="XP_018986958.1">
    <property type="nucleotide sequence ID" value="XM_019132400.1"/>
</dbReference>
<evidence type="ECO:0000313" key="1">
    <source>
        <dbReference type="EMBL" id="ODQ81630.1"/>
    </source>
</evidence>
<reference evidence="2" key="1">
    <citation type="submission" date="2016-05" db="EMBL/GenBank/DDBJ databases">
        <title>Comparative genomics of biotechnologically important yeasts.</title>
        <authorList>
            <consortium name="DOE Joint Genome Institute"/>
            <person name="Riley R."/>
            <person name="Haridas S."/>
            <person name="Wolfe K.H."/>
            <person name="Lopes M.R."/>
            <person name="Hittinger C.T."/>
            <person name="Goker M."/>
            <person name="Salamov A."/>
            <person name="Wisecaver J."/>
            <person name="Long T.M."/>
            <person name="Aerts A.L."/>
            <person name="Barry K."/>
            <person name="Choi C."/>
            <person name="Clum A."/>
            <person name="Coughlan A.Y."/>
            <person name="Deshpande S."/>
            <person name="Douglass A.P."/>
            <person name="Hanson S.J."/>
            <person name="Klenk H.-P."/>
            <person name="Labutti K."/>
            <person name="Lapidus A."/>
            <person name="Lindquist E."/>
            <person name="Lipzen A."/>
            <person name="Meier-Kolthoff J.P."/>
            <person name="Ohm R.A."/>
            <person name="Otillar R.P."/>
            <person name="Pangilinan J."/>
            <person name="Peng Y."/>
            <person name="Rokas A."/>
            <person name="Rosa C.A."/>
            <person name="Scheuner C."/>
            <person name="Sibirny A.A."/>
            <person name="Slot J.C."/>
            <person name="Stielow J.B."/>
            <person name="Sun H."/>
            <person name="Kurtzman C.P."/>
            <person name="Blackwell M."/>
            <person name="Grigoriev I.V."/>
            <person name="Jeffries T.W."/>
        </authorList>
    </citation>
    <scope>NUCLEOTIDE SEQUENCE [LARGE SCALE GENOMIC DNA]</scope>
    <source>
        <strain evidence="2">NRRL Y-12698</strain>
    </source>
</reference>
<dbReference type="Proteomes" id="UP000094336">
    <property type="component" value="Unassembled WGS sequence"/>
</dbReference>
<accession>A0A1E3QVE5</accession>
<dbReference type="OrthoDB" id="4080914at2759"/>
<gene>
    <name evidence="1" type="ORF">BABINDRAFT_6308</name>
</gene>
<organism evidence="1 2">
    <name type="scientific">Babjeviella inositovora NRRL Y-12698</name>
    <dbReference type="NCBI Taxonomy" id="984486"/>
    <lineage>
        <taxon>Eukaryota</taxon>
        <taxon>Fungi</taxon>
        <taxon>Dikarya</taxon>
        <taxon>Ascomycota</taxon>
        <taxon>Saccharomycotina</taxon>
        <taxon>Pichiomycetes</taxon>
        <taxon>Serinales incertae sedis</taxon>
        <taxon>Babjeviella</taxon>
    </lineage>
</organism>
<dbReference type="EMBL" id="KV454427">
    <property type="protein sequence ID" value="ODQ81630.1"/>
    <property type="molecule type" value="Genomic_DNA"/>
</dbReference>
<dbReference type="GeneID" id="30150253"/>
<proteinExistence type="predicted"/>